<dbReference type="PANTHER" id="PTHR23510:SF16">
    <property type="entry name" value="MAJOR FACILITATOR SUPERFAMILY (MFS) PROFILE DOMAIN-CONTAINING PROTEIN"/>
    <property type="match status" value="1"/>
</dbReference>
<evidence type="ECO:0000256" key="1">
    <source>
        <dbReference type="ARBA" id="ARBA00004141"/>
    </source>
</evidence>
<dbReference type="Gene3D" id="1.20.1250.20">
    <property type="entry name" value="MFS general substrate transporter like domains"/>
    <property type="match status" value="1"/>
</dbReference>
<evidence type="ECO:0000256" key="3">
    <source>
        <dbReference type="ARBA" id="ARBA00022989"/>
    </source>
</evidence>
<evidence type="ECO:0000313" key="7">
    <source>
        <dbReference type="EMBL" id="CAF5208394.1"/>
    </source>
</evidence>
<dbReference type="InterPro" id="IPR020846">
    <property type="entry name" value="MFS_dom"/>
</dbReference>
<dbReference type="InterPro" id="IPR051068">
    <property type="entry name" value="MFS_Domain-Containing_Protein"/>
</dbReference>
<gene>
    <name evidence="7" type="ORF">SMN809_LOCUS77597</name>
</gene>
<feature type="domain" description="Major facilitator superfamily (MFS) profile" evidence="6">
    <location>
        <begin position="69"/>
        <end position="206"/>
    </location>
</feature>
<protein>
    <recommendedName>
        <fullName evidence="6">Major facilitator superfamily (MFS) profile domain-containing protein</fullName>
    </recommendedName>
</protein>
<dbReference type="EMBL" id="CAJOBI010337748">
    <property type="protein sequence ID" value="CAF5208394.1"/>
    <property type="molecule type" value="Genomic_DNA"/>
</dbReference>
<keyword evidence="3 5" id="KW-1133">Transmembrane helix</keyword>
<dbReference type="InterPro" id="IPR011701">
    <property type="entry name" value="MFS"/>
</dbReference>
<proteinExistence type="predicted"/>
<accession>A0A8S3IWV8</accession>
<evidence type="ECO:0000256" key="4">
    <source>
        <dbReference type="ARBA" id="ARBA00023136"/>
    </source>
</evidence>
<dbReference type="Proteomes" id="UP000676336">
    <property type="component" value="Unassembled WGS sequence"/>
</dbReference>
<feature type="transmembrane region" description="Helical" evidence="5">
    <location>
        <begin position="159"/>
        <end position="182"/>
    </location>
</feature>
<sequence length="206" mass="22664">HTLTDDEQTKSLSKVNNSFDSLSTMHLKRKTVYIDHAVETTDATDVEASINHSTNFFRWTPGYRHVMLTFGTICLFAFMTGVEYAVILPTVYDYVRKLTNANIYVGLILSSYSISGSITGIIMGKISDMTGKVKFLILISAVFEISGNILYFVANNIHIVLLGRLIAGVGMGAVPPILADVAHRTTEGERTKAISVILGCRQLEAR</sequence>
<evidence type="ECO:0000313" key="8">
    <source>
        <dbReference type="Proteomes" id="UP000676336"/>
    </source>
</evidence>
<comment type="caution">
    <text evidence="7">The sequence shown here is derived from an EMBL/GenBank/DDBJ whole genome shotgun (WGS) entry which is preliminary data.</text>
</comment>
<feature type="transmembrane region" description="Helical" evidence="5">
    <location>
        <begin position="135"/>
        <end position="153"/>
    </location>
</feature>
<dbReference type="Pfam" id="PF07690">
    <property type="entry name" value="MFS_1"/>
    <property type="match status" value="1"/>
</dbReference>
<feature type="transmembrane region" description="Helical" evidence="5">
    <location>
        <begin position="66"/>
        <end position="91"/>
    </location>
</feature>
<dbReference type="PROSITE" id="PS50850">
    <property type="entry name" value="MFS"/>
    <property type="match status" value="1"/>
</dbReference>
<name>A0A8S3IWV8_9BILA</name>
<comment type="subcellular location">
    <subcellularLocation>
        <location evidence="1">Membrane</location>
        <topology evidence="1">Multi-pass membrane protein</topology>
    </subcellularLocation>
</comment>
<feature type="non-terminal residue" evidence="7">
    <location>
        <position position="1"/>
    </location>
</feature>
<dbReference type="GO" id="GO:0022857">
    <property type="term" value="F:transmembrane transporter activity"/>
    <property type="evidence" value="ECO:0007669"/>
    <property type="project" value="InterPro"/>
</dbReference>
<organism evidence="7 8">
    <name type="scientific">Rotaria magnacalcarata</name>
    <dbReference type="NCBI Taxonomy" id="392030"/>
    <lineage>
        <taxon>Eukaryota</taxon>
        <taxon>Metazoa</taxon>
        <taxon>Spiralia</taxon>
        <taxon>Gnathifera</taxon>
        <taxon>Rotifera</taxon>
        <taxon>Eurotatoria</taxon>
        <taxon>Bdelloidea</taxon>
        <taxon>Philodinida</taxon>
        <taxon>Philodinidae</taxon>
        <taxon>Rotaria</taxon>
    </lineage>
</organism>
<feature type="transmembrane region" description="Helical" evidence="5">
    <location>
        <begin position="103"/>
        <end position="123"/>
    </location>
</feature>
<dbReference type="InterPro" id="IPR036259">
    <property type="entry name" value="MFS_trans_sf"/>
</dbReference>
<evidence type="ECO:0000256" key="2">
    <source>
        <dbReference type="ARBA" id="ARBA00022692"/>
    </source>
</evidence>
<dbReference type="AlphaFoldDB" id="A0A8S3IWV8"/>
<evidence type="ECO:0000256" key="5">
    <source>
        <dbReference type="SAM" id="Phobius"/>
    </source>
</evidence>
<dbReference type="PANTHER" id="PTHR23510">
    <property type="entry name" value="INNER MEMBRANE TRANSPORT PROTEIN YAJR"/>
    <property type="match status" value="1"/>
</dbReference>
<keyword evidence="4 5" id="KW-0472">Membrane</keyword>
<reference evidence="7" key="1">
    <citation type="submission" date="2021-02" db="EMBL/GenBank/DDBJ databases">
        <authorList>
            <person name="Nowell W R."/>
        </authorList>
    </citation>
    <scope>NUCLEOTIDE SEQUENCE</scope>
</reference>
<keyword evidence="2 5" id="KW-0812">Transmembrane</keyword>
<dbReference type="GO" id="GO:0016020">
    <property type="term" value="C:membrane"/>
    <property type="evidence" value="ECO:0007669"/>
    <property type="project" value="UniProtKB-SubCell"/>
</dbReference>
<dbReference type="SUPFAM" id="SSF103473">
    <property type="entry name" value="MFS general substrate transporter"/>
    <property type="match status" value="1"/>
</dbReference>
<evidence type="ECO:0000259" key="6">
    <source>
        <dbReference type="PROSITE" id="PS50850"/>
    </source>
</evidence>